<feature type="region of interest" description="Disordered" evidence="1">
    <location>
        <begin position="211"/>
        <end position="234"/>
    </location>
</feature>
<gene>
    <name evidence="2" type="ORF">FB45DRAFT_847389</name>
</gene>
<dbReference type="EMBL" id="JARKIF010000054">
    <property type="protein sequence ID" value="KAJ7606825.1"/>
    <property type="molecule type" value="Genomic_DNA"/>
</dbReference>
<accession>A0AAD7B0L8</accession>
<dbReference type="Proteomes" id="UP001221142">
    <property type="component" value="Unassembled WGS sequence"/>
</dbReference>
<keyword evidence="3" id="KW-1185">Reference proteome</keyword>
<protein>
    <submittedName>
        <fullName evidence="2">Uncharacterized protein</fullName>
    </submittedName>
</protein>
<sequence length="234" mass="26245">MPSNTDAYIYHVIRHTDDHHNGGSDTQVRGMYTTLKEANAAARVDLTREWSPTFFVSHEVEEDDEGMVSVEAECPEGEMMSVYIEKKKAPKGLTKAPTSKPKAKTSAEKPAAPKDVWVIMQTDYVHHTDEKGRSHLASSDAYGSLLEANEAGRSILCETCGFEEDDDELEDIEMNEENIGSTTKRYVGYAYIQEDQRDHVKVEVQKLGFRPAPTKQSKGSKKRKIEEVIDISSD</sequence>
<comment type="caution">
    <text evidence="2">The sequence shown here is derived from an EMBL/GenBank/DDBJ whole genome shotgun (WGS) entry which is preliminary data.</text>
</comment>
<evidence type="ECO:0000256" key="1">
    <source>
        <dbReference type="SAM" id="MobiDB-lite"/>
    </source>
</evidence>
<name>A0AAD7B0L8_9AGAR</name>
<reference evidence="2" key="1">
    <citation type="submission" date="2023-03" db="EMBL/GenBank/DDBJ databases">
        <title>Massive genome expansion in bonnet fungi (Mycena s.s.) driven by repeated elements and novel gene families across ecological guilds.</title>
        <authorList>
            <consortium name="Lawrence Berkeley National Laboratory"/>
            <person name="Harder C.B."/>
            <person name="Miyauchi S."/>
            <person name="Viragh M."/>
            <person name="Kuo A."/>
            <person name="Thoen E."/>
            <person name="Andreopoulos B."/>
            <person name="Lu D."/>
            <person name="Skrede I."/>
            <person name="Drula E."/>
            <person name="Henrissat B."/>
            <person name="Morin E."/>
            <person name="Kohler A."/>
            <person name="Barry K."/>
            <person name="LaButti K."/>
            <person name="Morin E."/>
            <person name="Salamov A."/>
            <person name="Lipzen A."/>
            <person name="Mereny Z."/>
            <person name="Hegedus B."/>
            <person name="Baldrian P."/>
            <person name="Stursova M."/>
            <person name="Weitz H."/>
            <person name="Taylor A."/>
            <person name="Grigoriev I.V."/>
            <person name="Nagy L.G."/>
            <person name="Martin F."/>
            <person name="Kauserud H."/>
        </authorList>
    </citation>
    <scope>NUCLEOTIDE SEQUENCE</scope>
    <source>
        <strain evidence="2">9284</strain>
    </source>
</reference>
<proteinExistence type="predicted"/>
<evidence type="ECO:0000313" key="3">
    <source>
        <dbReference type="Proteomes" id="UP001221142"/>
    </source>
</evidence>
<feature type="region of interest" description="Disordered" evidence="1">
    <location>
        <begin position="90"/>
        <end position="110"/>
    </location>
</feature>
<evidence type="ECO:0000313" key="2">
    <source>
        <dbReference type="EMBL" id="KAJ7606825.1"/>
    </source>
</evidence>
<organism evidence="2 3">
    <name type="scientific">Roridomyces roridus</name>
    <dbReference type="NCBI Taxonomy" id="1738132"/>
    <lineage>
        <taxon>Eukaryota</taxon>
        <taxon>Fungi</taxon>
        <taxon>Dikarya</taxon>
        <taxon>Basidiomycota</taxon>
        <taxon>Agaricomycotina</taxon>
        <taxon>Agaricomycetes</taxon>
        <taxon>Agaricomycetidae</taxon>
        <taxon>Agaricales</taxon>
        <taxon>Marasmiineae</taxon>
        <taxon>Mycenaceae</taxon>
        <taxon>Roridomyces</taxon>
    </lineage>
</organism>
<dbReference type="AlphaFoldDB" id="A0AAD7B0L8"/>